<dbReference type="Pfam" id="PF14016">
    <property type="entry name" value="DUF4232"/>
    <property type="match status" value="1"/>
</dbReference>
<keyword evidence="4" id="KW-1185">Reference proteome</keyword>
<dbReference type="RefSeq" id="WP_377853076.1">
    <property type="nucleotide sequence ID" value="NZ_JBHLZU010000015.1"/>
</dbReference>
<feature type="domain" description="DUF4232" evidence="2">
    <location>
        <begin position="45"/>
        <end position="161"/>
    </location>
</feature>
<evidence type="ECO:0000259" key="2">
    <source>
        <dbReference type="Pfam" id="PF14016"/>
    </source>
</evidence>
<organism evidence="3 4">
    <name type="scientific">Allokutzneria oryzae</name>
    <dbReference type="NCBI Taxonomy" id="1378989"/>
    <lineage>
        <taxon>Bacteria</taxon>
        <taxon>Bacillati</taxon>
        <taxon>Actinomycetota</taxon>
        <taxon>Actinomycetes</taxon>
        <taxon>Pseudonocardiales</taxon>
        <taxon>Pseudonocardiaceae</taxon>
        <taxon>Allokutzneria</taxon>
    </lineage>
</organism>
<protein>
    <submittedName>
        <fullName evidence="3">DUF4232 domain-containing protein</fullName>
    </submittedName>
</protein>
<evidence type="ECO:0000313" key="3">
    <source>
        <dbReference type="EMBL" id="MFB9905751.1"/>
    </source>
</evidence>
<proteinExistence type="predicted"/>
<reference evidence="3 4" key="1">
    <citation type="submission" date="2024-09" db="EMBL/GenBank/DDBJ databases">
        <authorList>
            <person name="Sun Q."/>
            <person name="Mori K."/>
        </authorList>
    </citation>
    <scope>NUCLEOTIDE SEQUENCE [LARGE SCALE GENOMIC DNA]</scope>
    <source>
        <strain evidence="3 4">TBRC 7907</strain>
    </source>
</reference>
<sequence>MPQTFLKRMSAGAAITAGVLALGLSGSAAALAAPPAGEEPATPHCASGDLAVALDTPKESAEAKGQFSIAMTFKNISDRTCVTEGVPGVDLVGPDDPNGPVYRLTKGAKEAPVSFLDPDETATTATIVVLTPSPGSVGSMGSTSWTPTTVEVTPKGLDKPLIAEWSSQLPVLRQDSATHPGSYVEGIPG</sequence>
<dbReference type="EMBL" id="JBHLZU010000015">
    <property type="protein sequence ID" value="MFB9905751.1"/>
    <property type="molecule type" value="Genomic_DNA"/>
</dbReference>
<feature type="chain" id="PRO_5046279313" evidence="1">
    <location>
        <begin position="33"/>
        <end position="189"/>
    </location>
</feature>
<keyword evidence="1" id="KW-0732">Signal</keyword>
<dbReference type="InterPro" id="IPR025326">
    <property type="entry name" value="DUF4232"/>
</dbReference>
<evidence type="ECO:0000313" key="4">
    <source>
        <dbReference type="Proteomes" id="UP001589693"/>
    </source>
</evidence>
<dbReference type="Proteomes" id="UP001589693">
    <property type="component" value="Unassembled WGS sequence"/>
</dbReference>
<accession>A0ABV5ZY03</accession>
<comment type="caution">
    <text evidence="3">The sequence shown here is derived from an EMBL/GenBank/DDBJ whole genome shotgun (WGS) entry which is preliminary data.</text>
</comment>
<name>A0ABV5ZY03_9PSEU</name>
<feature type="signal peptide" evidence="1">
    <location>
        <begin position="1"/>
        <end position="32"/>
    </location>
</feature>
<evidence type="ECO:0000256" key="1">
    <source>
        <dbReference type="SAM" id="SignalP"/>
    </source>
</evidence>
<gene>
    <name evidence="3" type="ORF">ACFFQA_17595</name>
</gene>